<reference evidence="2 3" key="1">
    <citation type="journal article" date="2012" name="J. Bacteriol.">
        <title>Genome sequence of the pathogenic Herbaspirillum seropedicae strain Os34, isolated from rice roots.</title>
        <authorList>
            <person name="Ye W."/>
            <person name="Ye S."/>
            <person name="Liu J."/>
            <person name="Chang S."/>
            <person name="Chen M."/>
            <person name="Zhu B."/>
            <person name="Guo L."/>
            <person name="An Q."/>
        </authorList>
    </citation>
    <scope>NUCLEOTIDE SEQUENCE [LARGE SCALE GENOMIC DNA]</scope>
    <source>
        <strain evidence="2 3">Os34</strain>
    </source>
</reference>
<keyword evidence="1" id="KW-0812">Transmembrane</keyword>
<evidence type="ECO:0000313" key="2">
    <source>
        <dbReference type="EMBL" id="QJQ03593.1"/>
    </source>
</evidence>
<dbReference type="EMBL" id="CP008956">
    <property type="protein sequence ID" value="QJQ03593.1"/>
    <property type="molecule type" value="Genomic_DNA"/>
</dbReference>
<organism evidence="2 3">
    <name type="scientific">Herbaspirillum rubrisubalbicans Os34</name>
    <dbReference type="NCBI Taxonomy" id="1235827"/>
    <lineage>
        <taxon>Bacteria</taxon>
        <taxon>Pseudomonadati</taxon>
        <taxon>Pseudomonadota</taxon>
        <taxon>Betaproteobacteria</taxon>
        <taxon>Burkholderiales</taxon>
        <taxon>Oxalobacteraceae</taxon>
        <taxon>Herbaspirillum</taxon>
    </lineage>
</organism>
<dbReference type="Proteomes" id="UP000501648">
    <property type="component" value="Chromosome"/>
</dbReference>
<evidence type="ECO:0000313" key="3">
    <source>
        <dbReference type="Proteomes" id="UP000501648"/>
    </source>
</evidence>
<evidence type="ECO:0000256" key="1">
    <source>
        <dbReference type="SAM" id="Phobius"/>
    </source>
</evidence>
<keyword evidence="1" id="KW-0472">Membrane</keyword>
<keyword evidence="1" id="KW-1133">Transmembrane helix</keyword>
<gene>
    <name evidence="2" type="ORF">C798_26135</name>
</gene>
<name>A0A6M3ZZH2_9BURK</name>
<protein>
    <submittedName>
        <fullName evidence="2">Uncharacterized protein</fullName>
    </submittedName>
</protein>
<dbReference type="AlphaFoldDB" id="A0A6M3ZZH2"/>
<accession>A0A6M3ZZH2</accession>
<dbReference type="RefSeq" id="WP_017450015.1">
    <property type="nucleotide sequence ID" value="NZ_CP008956.1"/>
</dbReference>
<sequence>MDWFDILMPYAIYAALALCMGGLLASIVLFIALERRWQVRDMEALEALAVHWVAPPRCDDLPIHPWEELRNRIGEMQIVADEIDRPAPYKNIA</sequence>
<feature type="transmembrane region" description="Helical" evidence="1">
    <location>
        <begin position="12"/>
        <end position="33"/>
    </location>
</feature>
<proteinExistence type="predicted"/>